<dbReference type="AlphaFoldDB" id="T0J846"/>
<dbReference type="PATRIC" id="fig|1096930.3.peg.1064"/>
<keyword evidence="3" id="KW-1185">Reference proteome</keyword>
<evidence type="ECO:0000313" key="3">
    <source>
        <dbReference type="Proteomes" id="UP000015527"/>
    </source>
</evidence>
<dbReference type="EMBL" id="ATHL01000042">
    <property type="protein sequence ID" value="EQB18149.1"/>
    <property type="molecule type" value="Genomic_DNA"/>
</dbReference>
<proteinExistence type="predicted"/>
<organism evidence="2 3">
    <name type="scientific">Novosphingobium lindaniclasticum LE124</name>
    <dbReference type="NCBI Taxonomy" id="1096930"/>
    <lineage>
        <taxon>Bacteria</taxon>
        <taxon>Pseudomonadati</taxon>
        <taxon>Pseudomonadota</taxon>
        <taxon>Alphaproteobacteria</taxon>
        <taxon>Sphingomonadales</taxon>
        <taxon>Sphingomonadaceae</taxon>
        <taxon>Novosphingobium</taxon>
    </lineage>
</organism>
<dbReference type="GO" id="GO:0035438">
    <property type="term" value="F:cyclic-di-GMP binding"/>
    <property type="evidence" value="ECO:0007669"/>
    <property type="project" value="InterPro"/>
</dbReference>
<evidence type="ECO:0000259" key="1">
    <source>
        <dbReference type="Pfam" id="PF07238"/>
    </source>
</evidence>
<comment type="caution">
    <text evidence="2">The sequence shown here is derived from an EMBL/GenBank/DDBJ whole genome shotgun (WGS) entry which is preliminary data.</text>
</comment>
<sequence>MPLAAPRTPRGPRVTTILLIGKLASRSGETICRIRNISDLDLMAEVHGIFAVDQQVHVTLKAGDVLRGTVRWALNGRIGMEFDTPVNVAGLLGHVANRVGPEGVARGPRFDVDCAAQLRAAHQRHDGRLIDLSQGGARFVAEVHLAQDSIVTLAVPGLGEREAAVRWVGEGAYGLSFLEPLAFADFGAWLIDRPLRYGE</sequence>
<gene>
    <name evidence="2" type="ORF">L284_05405</name>
</gene>
<name>T0J846_9SPHN</name>
<dbReference type="Proteomes" id="UP000015527">
    <property type="component" value="Unassembled WGS sequence"/>
</dbReference>
<protein>
    <recommendedName>
        <fullName evidence="1">PilZ domain-containing protein</fullName>
    </recommendedName>
</protein>
<evidence type="ECO:0000313" key="2">
    <source>
        <dbReference type="EMBL" id="EQB18149.1"/>
    </source>
</evidence>
<dbReference type="SUPFAM" id="SSF141371">
    <property type="entry name" value="PilZ domain-like"/>
    <property type="match status" value="1"/>
</dbReference>
<feature type="domain" description="PilZ" evidence="1">
    <location>
        <begin position="107"/>
        <end position="179"/>
    </location>
</feature>
<dbReference type="eggNOG" id="ENOG5031BK2">
    <property type="taxonomic scope" value="Bacteria"/>
</dbReference>
<dbReference type="Pfam" id="PF07238">
    <property type="entry name" value="PilZ"/>
    <property type="match status" value="1"/>
</dbReference>
<reference evidence="2 3" key="1">
    <citation type="journal article" date="2013" name="Genome Announc.">
        <title>Genome Sequence of Novosphingobium lindaniclasticum LE124T, Isolated from a Hexachlorocyclohexane Dumpsite.</title>
        <authorList>
            <person name="Saxena A."/>
            <person name="Nayyar N."/>
            <person name="Sangwan N."/>
            <person name="Kumari R."/>
            <person name="Khurana J.P."/>
            <person name="Lal R."/>
        </authorList>
    </citation>
    <scope>NUCLEOTIDE SEQUENCE [LARGE SCALE GENOMIC DNA]</scope>
    <source>
        <strain evidence="2 3">LE124</strain>
    </source>
</reference>
<dbReference type="InterPro" id="IPR009875">
    <property type="entry name" value="PilZ_domain"/>
</dbReference>
<accession>T0J846</accession>